<keyword evidence="6" id="KW-1185">Reference proteome</keyword>
<proteinExistence type="inferred from homology"/>
<reference evidence="5 6" key="3">
    <citation type="submission" date="2023-06" db="EMBL/GenBank/DDBJ databases">
        <authorList>
            <person name="Zeman M."/>
            <person name="Kubasova T."/>
            <person name="Jahodarova E."/>
            <person name="Nykrynova M."/>
            <person name="Rychlik I."/>
        </authorList>
    </citation>
    <scope>NUCLEOTIDE SEQUENCE [LARGE SCALE GENOMIC DNA]</scope>
    <source>
        <strain evidence="5 6">ET39</strain>
    </source>
</reference>
<reference evidence="5 6" key="2">
    <citation type="submission" date="2023-06" db="EMBL/GenBank/DDBJ databases">
        <title>Identification and characterization of horizontal gene transfer across gut microbiota members of farm animals based on homology search.</title>
        <authorList>
            <person name="Schwarzerova J."/>
            <person name="Nykrynova M."/>
            <person name="Jureckova K."/>
            <person name="Cejkova D."/>
            <person name="Rychlik I."/>
        </authorList>
    </citation>
    <scope>NUCLEOTIDE SEQUENCE [LARGE SCALE GENOMIC DNA]</scope>
    <source>
        <strain evidence="5 6">ET39</strain>
    </source>
</reference>
<dbReference type="InterPro" id="IPR036390">
    <property type="entry name" value="WH_DNA-bd_sf"/>
</dbReference>
<dbReference type="RefSeq" id="WP_289607673.1">
    <property type="nucleotide sequence ID" value="NZ_JAUDCG010000021.1"/>
</dbReference>
<keyword evidence="4" id="KW-0804">Transcription</keyword>
<evidence type="ECO:0000256" key="3">
    <source>
        <dbReference type="ARBA" id="ARBA00023125"/>
    </source>
</evidence>
<sequence length="123" mass="14397">MKDDWRLHDREYEFACIVWEQEPIGSGDLAKVCEERLGWKRTTTYTVLKKLCDRGILRNEHAVVSAIVKKEMVQRVESRRLVEKVFDNSISHLVASFAKERSLSEQEIAELRALIDSYEEKGR</sequence>
<evidence type="ECO:0000313" key="5">
    <source>
        <dbReference type="EMBL" id="MDM8157210.1"/>
    </source>
</evidence>
<comment type="caution">
    <text evidence="5">The sequence shown here is derived from an EMBL/GenBank/DDBJ whole genome shotgun (WGS) entry which is preliminary data.</text>
</comment>
<dbReference type="InterPro" id="IPR036388">
    <property type="entry name" value="WH-like_DNA-bd_sf"/>
</dbReference>
<evidence type="ECO:0000256" key="2">
    <source>
        <dbReference type="ARBA" id="ARBA00023015"/>
    </source>
</evidence>
<dbReference type="Proteomes" id="UP001529340">
    <property type="component" value="Unassembled WGS sequence"/>
</dbReference>
<keyword evidence="2" id="KW-0805">Transcription regulation</keyword>
<dbReference type="Gene3D" id="1.10.10.10">
    <property type="entry name" value="Winged helix-like DNA-binding domain superfamily/Winged helix DNA-binding domain"/>
    <property type="match status" value="1"/>
</dbReference>
<dbReference type="Gene3D" id="1.10.4040.10">
    <property type="entry name" value="Penicillinase repressor domain"/>
    <property type="match status" value="1"/>
</dbReference>
<keyword evidence="3" id="KW-0238">DNA-binding</keyword>
<evidence type="ECO:0000313" key="6">
    <source>
        <dbReference type="Proteomes" id="UP001529340"/>
    </source>
</evidence>
<name>A0ABT7UE63_9FIRM</name>
<comment type="similarity">
    <text evidence="1">Belongs to the BlaI transcriptional regulatory family.</text>
</comment>
<dbReference type="Pfam" id="PF03965">
    <property type="entry name" value="Penicillinase_R"/>
    <property type="match status" value="1"/>
</dbReference>
<dbReference type="PIRSF" id="PIRSF019455">
    <property type="entry name" value="CopR_AtkY"/>
    <property type="match status" value="1"/>
</dbReference>
<gene>
    <name evidence="5" type="ORF">QUV96_06090</name>
</gene>
<dbReference type="SUPFAM" id="SSF46785">
    <property type="entry name" value="Winged helix' DNA-binding domain"/>
    <property type="match status" value="1"/>
</dbReference>
<reference evidence="6" key="1">
    <citation type="submission" date="2023-06" db="EMBL/GenBank/DDBJ databases">
        <title>Identification and characterization of horizontal gene transfer across gut microbiota members of farm animals based on homology search.</title>
        <authorList>
            <person name="Zeman M."/>
            <person name="Kubasova T."/>
            <person name="Jahodarova E."/>
            <person name="Nykrynova M."/>
            <person name="Rychlik I."/>
        </authorList>
    </citation>
    <scope>NUCLEOTIDE SEQUENCE [LARGE SCALE GENOMIC DNA]</scope>
    <source>
        <strain evidence="6">ET39</strain>
    </source>
</reference>
<dbReference type="EMBL" id="JAUDCG010000021">
    <property type="protein sequence ID" value="MDM8157210.1"/>
    <property type="molecule type" value="Genomic_DNA"/>
</dbReference>
<accession>A0ABT7UE63</accession>
<dbReference type="InterPro" id="IPR005650">
    <property type="entry name" value="BlaI_family"/>
</dbReference>
<evidence type="ECO:0000256" key="1">
    <source>
        <dbReference type="ARBA" id="ARBA00011046"/>
    </source>
</evidence>
<evidence type="ECO:0000256" key="4">
    <source>
        <dbReference type="ARBA" id="ARBA00023163"/>
    </source>
</evidence>
<organism evidence="5 6">
    <name type="scientific">Amedibacillus dolichus</name>
    <dbReference type="NCBI Taxonomy" id="31971"/>
    <lineage>
        <taxon>Bacteria</taxon>
        <taxon>Bacillati</taxon>
        <taxon>Bacillota</taxon>
        <taxon>Erysipelotrichia</taxon>
        <taxon>Erysipelotrichales</taxon>
        <taxon>Erysipelotrichaceae</taxon>
        <taxon>Amedibacillus</taxon>
    </lineage>
</organism>
<protein>
    <submittedName>
        <fullName evidence="5">BlaI/MecI/CopY family transcriptional regulator</fullName>
    </submittedName>
</protein>